<sequence>MGVLKIGVLTFHRCINYGSYWQARCLAEGLQERGHNAVILDHESRRVNLAEWKCAYRPTLPTHVPETDYAFYREKIEKFFAVFKTLPLSPRFPLSKPEEMENYDAVVVGSDEVWNLFHPWYGGCSLFYGDDIKTDRLISYAASFGNYQADWGLEQKWAEKLQNFDAIAVRDSNSQMIINNALNLEAPIVLDPCLQFFIHPDERDLTHLPQQYIAVYGHNFSDFFIKEIRAFAALTDLPLISVGYRNDWADEQWLTAGPHDFAHFMANATAVATNFFHGCVFALRNKKPFVCETTPYRSIKVQCLMELLGGEKHLVAADTATSVYTTQLSEPLASNITQKITELRKSSKVYLEEALSIKQLQIA</sequence>
<dbReference type="RefSeq" id="WP_137260069.1">
    <property type="nucleotide sequence ID" value="NZ_SZQL01000001.1"/>
</dbReference>
<feature type="domain" description="Polysaccharide pyruvyl transferase" evidence="1">
    <location>
        <begin position="16"/>
        <end position="291"/>
    </location>
</feature>
<dbReference type="Proteomes" id="UP000305848">
    <property type="component" value="Unassembled WGS sequence"/>
</dbReference>
<dbReference type="InterPro" id="IPR007345">
    <property type="entry name" value="Polysacch_pyruvyl_Trfase"/>
</dbReference>
<dbReference type="EMBL" id="SZQL01000001">
    <property type="protein sequence ID" value="TKK71829.1"/>
    <property type="molecule type" value="Genomic_DNA"/>
</dbReference>
<dbReference type="OrthoDB" id="9799278at2"/>
<evidence type="ECO:0000313" key="2">
    <source>
        <dbReference type="EMBL" id="TKK71829.1"/>
    </source>
</evidence>
<comment type="caution">
    <text evidence="2">The sequence shown here is derived from an EMBL/GenBank/DDBJ whole genome shotgun (WGS) entry which is preliminary data.</text>
</comment>
<proteinExistence type="predicted"/>
<reference evidence="2 3" key="1">
    <citation type="submission" date="2019-05" db="EMBL/GenBank/DDBJ databases">
        <title>Panacibacter sp. strain 17mud1-8 Genome sequencing and assembly.</title>
        <authorList>
            <person name="Chhetri G."/>
        </authorList>
    </citation>
    <scope>NUCLEOTIDE SEQUENCE [LARGE SCALE GENOMIC DNA]</scope>
    <source>
        <strain evidence="2 3">17mud1-8</strain>
    </source>
</reference>
<gene>
    <name evidence="2" type="ORF">FC093_02075</name>
</gene>
<organism evidence="2 3">
    <name type="scientific">Ilyomonas limi</name>
    <dbReference type="NCBI Taxonomy" id="2575867"/>
    <lineage>
        <taxon>Bacteria</taxon>
        <taxon>Pseudomonadati</taxon>
        <taxon>Bacteroidota</taxon>
        <taxon>Chitinophagia</taxon>
        <taxon>Chitinophagales</taxon>
        <taxon>Chitinophagaceae</taxon>
        <taxon>Ilyomonas</taxon>
    </lineage>
</organism>
<dbReference type="GO" id="GO:0016740">
    <property type="term" value="F:transferase activity"/>
    <property type="evidence" value="ECO:0007669"/>
    <property type="project" value="UniProtKB-KW"/>
</dbReference>
<evidence type="ECO:0000259" key="1">
    <source>
        <dbReference type="Pfam" id="PF04230"/>
    </source>
</evidence>
<accession>A0A4U3LAU2</accession>
<keyword evidence="3" id="KW-1185">Reference proteome</keyword>
<name>A0A4U3LAU2_9BACT</name>
<protein>
    <submittedName>
        <fullName evidence="2">Polysaccharide pyruvyl transferase family protein</fullName>
    </submittedName>
</protein>
<evidence type="ECO:0000313" key="3">
    <source>
        <dbReference type="Proteomes" id="UP000305848"/>
    </source>
</evidence>
<keyword evidence="2" id="KW-0808">Transferase</keyword>
<dbReference type="Pfam" id="PF04230">
    <property type="entry name" value="PS_pyruv_trans"/>
    <property type="match status" value="1"/>
</dbReference>
<dbReference type="AlphaFoldDB" id="A0A4U3LAU2"/>